<dbReference type="PANTHER" id="PTHR46598">
    <property type="entry name" value="BNAC05G43320D PROTEIN"/>
    <property type="match status" value="1"/>
</dbReference>
<dbReference type="InterPro" id="IPR057440">
    <property type="entry name" value="At1g68980-like_TPR"/>
</dbReference>
<organism evidence="3 4">
    <name type="scientific">Oryza meyeriana var. granulata</name>
    <dbReference type="NCBI Taxonomy" id="110450"/>
    <lineage>
        <taxon>Eukaryota</taxon>
        <taxon>Viridiplantae</taxon>
        <taxon>Streptophyta</taxon>
        <taxon>Embryophyta</taxon>
        <taxon>Tracheophyta</taxon>
        <taxon>Spermatophyta</taxon>
        <taxon>Magnoliopsida</taxon>
        <taxon>Liliopsida</taxon>
        <taxon>Poales</taxon>
        <taxon>Poaceae</taxon>
        <taxon>BOP clade</taxon>
        <taxon>Oryzoideae</taxon>
        <taxon>Oryzeae</taxon>
        <taxon>Oryzinae</taxon>
        <taxon>Oryza</taxon>
        <taxon>Oryza meyeriana</taxon>
    </lineage>
</organism>
<dbReference type="AlphaFoldDB" id="A0A6G1E902"/>
<reference evidence="3 4" key="1">
    <citation type="submission" date="2019-11" db="EMBL/GenBank/DDBJ databases">
        <title>Whole genome sequence of Oryza granulata.</title>
        <authorList>
            <person name="Li W."/>
        </authorList>
    </citation>
    <scope>NUCLEOTIDE SEQUENCE [LARGE SCALE GENOMIC DNA]</scope>
    <source>
        <strain evidence="4">cv. Menghai</strain>
        <tissue evidence="3">Leaf</tissue>
    </source>
</reference>
<dbReference type="EMBL" id="SPHZ02000004">
    <property type="protein sequence ID" value="KAF0921268.1"/>
    <property type="molecule type" value="Genomic_DNA"/>
</dbReference>
<gene>
    <name evidence="3" type="ORF">E2562_003077</name>
</gene>
<dbReference type="Pfam" id="PF25245">
    <property type="entry name" value="TPR_At1g68980"/>
    <property type="match status" value="1"/>
</dbReference>
<keyword evidence="4" id="KW-1185">Reference proteome</keyword>
<sequence>MTSVSDANITLRDDDAWLVFRSLASASLSPSPPAAAALIPHLAAGHHCLGLKRAFAAAVFLLEKSPHADPVLEAALQAIITSLAAAGSASPALALVRALLHCERCLLAFSAWGSPLIELSRADTGAFAAFLKVFD</sequence>
<protein>
    <recommendedName>
        <fullName evidence="2">At1g68980-like TPR repeats domain-containing protein</fullName>
    </recommendedName>
</protein>
<name>A0A6G1E902_9ORYZ</name>
<evidence type="ECO:0000313" key="4">
    <source>
        <dbReference type="Proteomes" id="UP000479710"/>
    </source>
</evidence>
<dbReference type="PANTHER" id="PTHR46598:SF2">
    <property type="entry name" value="OS01G0788900 PROTEIN"/>
    <property type="match status" value="1"/>
</dbReference>
<proteinExistence type="inferred from homology"/>
<evidence type="ECO:0000259" key="2">
    <source>
        <dbReference type="Pfam" id="PF25245"/>
    </source>
</evidence>
<comment type="similarity">
    <text evidence="1">Belongs to the PPR family. P subfamily.</text>
</comment>
<comment type="caution">
    <text evidence="3">The sequence shown here is derived from an EMBL/GenBank/DDBJ whole genome shotgun (WGS) entry which is preliminary data.</text>
</comment>
<feature type="domain" description="At1g68980-like TPR repeats" evidence="2">
    <location>
        <begin position="8"/>
        <end position="135"/>
    </location>
</feature>
<accession>A0A6G1E902</accession>
<evidence type="ECO:0000313" key="3">
    <source>
        <dbReference type="EMBL" id="KAF0921268.1"/>
    </source>
</evidence>
<evidence type="ECO:0000256" key="1">
    <source>
        <dbReference type="ARBA" id="ARBA00007626"/>
    </source>
</evidence>
<dbReference type="Proteomes" id="UP000479710">
    <property type="component" value="Unassembled WGS sequence"/>
</dbReference>